<dbReference type="AlphaFoldDB" id="A0A9W9U3X5"/>
<feature type="compositionally biased region" description="Polar residues" evidence="3">
    <location>
        <begin position="536"/>
        <end position="553"/>
    </location>
</feature>
<name>A0A9W9U3X5_9EURO</name>
<evidence type="ECO:0000313" key="6">
    <source>
        <dbReference type="EMBL" id="KAJ5308076.1"/>
    </source>
</evidence>
<dbReference type="Pfam" id="PF00752">
    <property type="entry name" value="XPG_N"/>
    <property type="match status" value="1"/>
</dbReference>
<dbReference type="InterPro" id="IPR036279">
    <property type="entry name" value="5-3_exonuclease_C_sf"/>
</dbReference>
<evidence type="ECO:0000256" key="3">
    <source>
        <dbReference type="SAM" id="MobiDB-lite"/>
    </source>
</evidence>
<feature type="compositionally biased region" description="Basic and acidic residues" evidence="3">
    <location>
        <begin position="810"/>
        <end position="828"/>
    </location>
</feature>
<dbReference type="SMART" id="SM00485">
    <property type="entry name" value="XPGN"/>
    <property type="match status" value="1"/>
</dbReference>
<feature type="compositionally biased region" description="Basic and acidic residues" evidence="3">
    <location>
        <begin position="866"/>
        <end position="879"/>
    </location>
</feature>
<dbReference type="Gene3D" id="1.10.150.20">
    <property type="entry name" value="5' to 3' exonuclease, C-terminal subdomain"/>
    <property type="match status" value="1"/>
</dbReference>
<dbReference type="FunFam" id="3.40.50.1010:FF:000037">
    <property type="entry name" value="Rad2-like endonuclease, putative (AFU_orthologue AFUA_3G13260)"/>
    <property type="match status" value="1"/>
</dbReference>
<dbReference type="PRINTS" id="PR00853">
    <property type="entry name" value="XPGRADSUPER"/>
</dbReference>
<dbReference type="GO" id="GO:0017108">
    <property type="term" value="F:5'-flap endonuclease activity"/>
    <property type="evidence" value="ECO:0007669"/>
    <property type="project" value="TreeGrafter"/>
</dbReference>
<keyword evidence="2" id="KW-0378">Hydrolase</keyword>
<dbReference type="Pfam" id="PF18380">
    <property type="entry name" value="GEN1_C"/>
    <property type="match status" value="1"/>
</dbReference>
<gene>
    <name evidence="6" type="ORF">N7476_008732</name>
</gene>
<feature type="compositionally biased region" description="Low complexity" evidence="3">
    <location>
        <begin position="799"/>
        <end position="809"/>
    </location>
</feature>
<dbReference type="CDD" id="cd09906">
    <property type="entry name" value="H3TH_YEN1"/>
    <property type="match status" value="1"/>
</dbReference>
<dbReference type="Gene3D" id="3.40.50.1010">
    <property type="entry name" value="5'-nuclease"/>
    <property type="match status" value="2"/>
</dbReference>
<evidence type="ECO:0000259" key="4">
    <source>
        <dbReference type="SMART" id="SM00484"/>
    </source>
</evidence>
<feature type="domain" description="XPG-I" evidence="4">
    <location>
        <begin position="111"/>
        <end position="189"/>
    </location>
</feature>
<dbReference type="InterPro" id="IPR006084">
    <property type="entry name" value="XPG/Rad2"/>
</dbReference>
<dbReference type="InterPro" id="IPR041177">
    <property type="entry name" value="GEN1_C"/>
</dbReference>
<dbReference type="GO" id="GO:0008821">
    <property type="term" value="F:crossover junction DNA endonuclease activity"/>
    <property type="evidence" value="ECO:0007669"/>
    <property type="project" value="InterPro"/>
</dbReference>
<feature type="compositionally biased region" description="Basic residues" evidence="3">
    <location>
        <begin position="498"/>
        <end position="512"/>
    </location>
</feature>
<feature type="region of interest" description="Disordered" evidence="3">
    <location>
        <begin position="488"/>
        <end position="595"/>
    </location>
</feature>
<keyword evidence="1" id="KW-0540">Nuclease</keyword>
<dbReference type="PANTHER" id="PTHR11081:SF75">
    <property type="entry name" value="ENDONUCLEASE, PUTATIVE (AFU_ORTHOLOGUE AFUA_3G13260)-RELATED"/>
    <property type="match status" value="1"/>
</dbReference>
<keyword evidence="7" id="KW-1185">Reference proteome</keyword>
<evidence type="ECO:0000256" key="1">
    <source>
        <dbReference type="ARBA" id="ARBA00022722"/>
    </source>
</evidence>
<dbReference type="InterPro" id="IPR006085">
    <property type="entry name" value="XPG_DNA_repair_N"/>
</dbReference>
<feature type="compositionally biased region" description="Basic and acidic residues" evidence="3">
    <location>
        <begin position="749"/>
        <end position="761"/>
    </location>
</feature>
<dbReference type="SUPFAM" id="SSF47807">
    <property type="entry name" value="5' to 3' exonuclease, C-terminal subdomain"/>
    <property type="match status" value="1"/>
</dbReference>
<proteinExistence type="predicted"/>
<evidence type="ECO:0000313" key="7">
    <source>
        <dbReference type="Proteomes" id="UP001147746"/>
    </source>
</evidence>
<feature type="compositionally biased region" description="Polar residues" evidence="3">
    <location>
        <begin position="560"/>
        <end position="592"/>
    </location>
</feature>
<evidence type="ECO:0000259" key="5">
    <source>
        <dbReference type="SMART" id="SM00485"/>
    </source>
</evidence>
<dbReference type="CDD" id="cd09870">
    <property type="entry name" value="PIN_YEN1"/>
    <property type="match status" value="1"/>
</dbReference>
<dbReference type="InterPro" id="IPR037316">
    <property type="entry name" value="Yen1_H3TH"/>
</dbReference>
<dbReference type="PANTHER" id="PTHR11081">
    <property type="entry name" value="FLAP ENDONUCLEASE FAMILY MEMBER"/>
    <property type="match status" value="1"/>
</dbReference>
<reference evidence="6" key="1">
    <citation type="submission" date="2022-12" db="EMBL/GenBank/DDBJ databases">
        <authorList>
            <person name="Petersen C."/>
        </authorList>
    </citation>
    <scope>NUCLEOTIDE SEQUENCE</scope>
    <source>
        <strain evidence="6">IBT 21472</strain>
    </source>
</reference>
<feature type="compositionally biased region" description="Polar residues" evidence="3">
    <location>
        <begin position="415"/>
        <end position="426"/>
    </location>
</feature>
<dbReference type="InterPro" id="IPR006086">
    <property type="entry name" value="XPG-I_dom"/>
</dbReference>
<dbReference type="SUPFAM" id="SSF88723">
    <property type="entry name" value="PIN domain-like"/>
    <property type="match status" value="1"/>
</dbReference>
<dbReference type="Pfam" id="PF00867">
    <property type="entry name" value="XPG_I"/>
    <property type="match status" value="1"/>
</dbReference>
<feature type="domain" description="XPG N-terminal" evidence="5">
    <location>
        <begin position="1"/>
        <end position="102"/>
    </location>
</feature>
<feature type="region of interest" description="Disordered" evidence="3">
    <location>
        <begin position="790"/>
        <end position="836"/>
    </location>
</feature>
<reference evidence="6" key="2">
    <citation type="journal article" date="2023" name="IMA Fungus">
        <title>Comparative genomic study of the Penicillium genus elucidates a diverse pangenome and 15 lateral gene transfer events.</title>
        <authorList>
            <person name="Petersen C."/>
            <person name="Sorensen T."/>
            <person name="Nielsen M.R."/>
            <person name="Sondergaard T.E."/>
            <person name="Sorensen J.L."/>
            <person name="Fitzpatrick D.A."/>
            <person name="Frisvad J.C."/>
            <person name="Nielsen K.L."/>
        </authorList>
    </citation>
    <scope>NUCLEOTIDE SEQUENCE</scope>
    <source>
        <strain evidence="6">IBT 21472</strain>
    </source>
</reference>
<evidence type="ECO:0008006" key="8">
    <source>
        <dbReference type="Google" id="ProtNLM"/>
    </source>
</evidence>
<feature type="region of interest" description="Disordered" evidence="3">
    <location>
        <begin position="406"/>
        <end position="450"/>
    </location>
</feature>
<protein>
    <recommendedName>
        <fullName evidence="8">XPG-I domain-containing protein</fullName>
    </recommendedName>
</protein>
<dbReference type="EMBL" id="JAPZBO010000008">
    <property type="protein sequence ID" value="KAJ5308076.1"/>
    <property type="molecule type" value="Genomic_DNA"/>
</dbReference>
<dbReference type="SMART" id="SM00484">
    <property type="entry name" value="XPGI"/>
    <property type="match status" value="1"/>
</dbReference>
<feature type="region of interest" description="Disordered" evidence="3">
    <location>
        <begin position="737"/>
        <end position="774"/>
    </location>
</feature>
<accession>A0A9W9U3X5</accession>
<evidence type="ECO:0000256" key="2">
    <source>
        <dbReference type="ARBA" id="ARBA00022801"/>
    </source>
</evidence>
<dbReference type="FunFam" id="3.40.50.1010:FF:000051">
    <property type="entry name" value="Rad2-like endonuclease, putative (AFU_orthologue AFUA_3G13260)"/>
    <property type="match status" value="1"/>
</dbReference>
<comment type="caution">
    <text evidence="6">The sequence shown here is derived from an EMBL/GenBank/DDBJ whole genome shotgun (WGS) entry which is preliminary data.</text>
</comment>
<sequence length="890" mass="97860">MGIPGLINAIGTGERISLSKLAVTHLERTARPIRVAVDISIWLFQVQAGRGGKNPELRTFFFRLLKLLSLPVHPLFVYDGQHKPPFKRGKAVSTRSYGSAPIIRRSKDLIERFRFPWHEAPGEAEAECARLQRAGIVDAVMSNDVDALMFGSTLTIMNFSKESGTGTSASTHVTCYRMGNEGHISNVPLDRAGMILFAMLSGGDYLPSGVPKCGSKLAAQIAKAQFGDDLLKEISSESPDLDSRLNEWRERLQFELEENESGWFTTKHKAVRIPESFPDRTILKYYAEPVVSTKDEMTALRRRLRHAWDCEIDPMAIRSFAAEHFEWNYRSGARKIIKLLAEPLISYRLRLQRPVKGLCSGTLAPDCDTSWMQKVHKSRANFGTDGTTELQMDMLPIDVVGIDLLAEEPNPPLPSQETVPSQNTHLSGDEDDDPEVAAEVPPPTPSKSRVTKRYDPLAIEKVWIFETVVRLGLPEIAKKWDDEQAAKAAKAARAATPKPKKPAARRAGPKKKGPIDPGMTRGSILKYGTLTKEGSELSSSAKTQLLEAASSTKPVKDQRSPFQSMTPVNPETDSSSPSMYSQHQASEQTPLTSHELDDFIGTFSSLCTMSTPAAKRHPVNTQSYMRARAGILAGTEGEVEEVTASVTDHVASSQTLRKGIKCSYSVSSDETSATNDEVREEDLATTSLASMGLYHTHKKSVKCPSTEKSHVIEDLEEAIGSLSLSLKDEKETLLGSTVPSLRLPTPSKTQDHKFRGSPSKELKHKGHNSSKASASFQSFAVDTKGIDALPRQPSEHIIVPPSRSSSPSKVSEKSKGKSRECTKQKGQEPEQTPSIGHLENLTISNGFWMIDSLAQSEDDSTTTKVDGVKRGQKKSDNKKRVPRVSILDLV</sequence>
<dbReference type="GO" id="GO:0006281">
    <property type="term" value="P:DNA repair"/>
    <property type="evidence" value="ECO:0007669"/>
    <property type="project" value="UniProtKB-ARBA"/>
</dbReference>
<organism evidence="6 7">
    <name type="scientific">Penicillium atrosanguineum</name>
    <dbReference type="NCBI Taxonomy" id="1132637"/>
    <lineage>
        <taxon>Eukaryota</taxon>
        <taxon>Fungi</taxon>
        <taxon>Dikarya</taxon>
        <taxon>Ascomycota</taxon>
        <taxon>Pezizomycotina</taxon>
        <taxon>Eurotiomycetes</taxon>
        <taxon>Eurotiomycetidae</taxon>
        <taxon>Eurotiales</taxon>
        <taxon>Aspergillaceae</taxon>
        <taxon>Penicillium</taxon>
    </lineage>
</organism>
<dbReference type="InterPro" id="IPR029060">
    <property type="entry name" value="PIN-like_dom_sf"/>
</dbReference>
<feature type="region of interest" description="Disordered" evidence="3">
    <location>
        <begin position="855"/>
        <end position="890"/>
    </location>
</feature>
<dbReference type="Proteomes" id="UP001147746">
    <property type="component" value="Unassembled WGS sequence"/>
</dbReference>
<feature type="compositionally biased region" description="Low complexity" evidence="3">
    <location>
        <begin position="488"/>
        <end position="497"/>
    </location>
</feature>